<reference evidence="10" key="5">
    <citation type="submission" date="2021-02" db="EMBL/GenBank/DDBJ databases">
        <title>Infant gut strain persistence is associated with maternal origin, phylogeny, and functional potential including surface adhesion and iron acquisition.</title>
        <authorList>
            <person name="Lou Y.C."/>
        </authorList>
    </citation>
    <scope>NUCLEOTIDE SEQUENCE</scope>
    <source>
        <strain evidence="10">L3_082_243G1_dasL3_082_243G1_maxbin2.maxbin.015s ta_sub</strain>
    </source>
</reference>
<evidence type="ECO:0000313" key="15">
    <source>
        <dbReference type="EMBL" id="UYU71200.1"/>
    </source>
</evidence>
<dbReference type="EMBL" id="CZAP01000002">
    <property type="protein sequence ID" value="CUO97648.1"/>
    <property type="molecule type" value="Genomic_DNA"/>
</dbReference>
<reference evidence="14 26" key="6">
    <citation type="submission" date="2021-06" db="EMBL/GenBank/DDBJ databases">
        <title>Interrogation of the integrated mobile genetic elements in gut-associated Bacteroides with a consensus prediction approach.</title>
        <authorList>
            <person name="Campbell D.E."/>
            <person name="Leigh J.R."/>
            <person name="Kim T."/>
            <person name="England W."/>
            <person name="Whitaker R.J."/>
            <person name="Degnan P.H."/>
        </authorList>
    </citation>
    <scope>NUCLEOTIDE SEQUENCE [LARGE SCALE GENOMIC DNA]</scope>
    <source>
        <strain evidence="16">VPI-3443</strain>
        <strain evidence="15">VPI-BTDOT2</strain>
        <strain evidence="14 26">WAL8669</strain>
    </source>
</reference>
<reference evidence="20 21" key="3">
    <citation type="journal article" date="2019" name="Nat. Med.">
        <title>A library of human gut bacterial isolates paired with longitudinal multiomics data enables mechanistic microbiome research.</title>
        <authorList>
            <person name="Poyet M."/>
            <person name="Groussin M."/>
            <person name="Gibbons S.M."/>
            <person name="Avila-Pacheco J."/>
            <person name="Jiang X."/>
            <person name="Kearney S.M."/>
            <person name="Perrotta A.R."/>
            <person name="Berdy B."/>
            <person name="Zhao S."/>
            <person name="Lieberman T.D."/>
            <person name="Swanson P.K."/>
            <person name="Smith M."/>
            <person name="Roesemann S."/>
            <person name="Alexander J.E."/>
            <person name="Rich S.A."/>
            <person name="Livny J."/>
            <person name="Vlamakis H."/>
            <person name="Clish C."/>
            <person name="Bullock K."/>
            <person name="Deik A."/>
            <person name="Scott J."/>
            <person name="Pierce K.A."/>
            <person name="Xavier R.J."/>
            <person name="Alm E.J."/>
        </authorList>
    </citation>
    <scope>NUCLEOTIDE SEQUENCE [LARGE SCALE GENOMIC DNA]</scope>
    <source>
        <strain evidence="9 24">BIOML-A156</strain>
        <strain evidence="7 20">BIOML-A160</strain>
        <strain evidence="8 21">BIOML-A162</strain>
        <strain evidence="6 23">BIOML-A165</strain>
        <strain evidence="5 22">BIOML-A188</strain>
    </source>
</reference>
<dbReference type="EMBL" id="WCRS01000003">
    <property type="protein sequence ID" value="KAB4476586.1"/>
    <property type="molecule type" value="Genomic_DNA"/>
</dbReference>
<dbReference type="EMBL" id="AP022660">
    <property type="protein sequence ID" value="BCA51315.1"/>
    <property type="molecule type" value="Genomic_DNA"/>
</dbReference>
<dbReference type="EMBL" id="QSJP01000007">
    <property type="protein sequence ID" value="RHD88588.1"/>
    <property type="molecule type" value="Genomic_DNA"/>
</dbReference>
<dbReference type="Proteomes" id="UP000488521">
    <property type="component" value="Unassembled WGS sequence"/>
</dbReference>
<dbReference type="EMBL" id="WCSY01000016">
    <property type="protein sequence ID" value="KAB4309911.1"/>
    <property type="molecule type" value="Genomic_DNA"/>
</dbReference>
<dbReference type="EMBL" id="JAGZEE010000037">
    <property type="protein sequence ID" value="MBS5412797.1"/>
    <property type="molecule type" value="Genomic_DNA"/>
</dbReference>
<dbReference type="Proteomes" id="UP001156218">
    <property type="component" value="Chromosome"/>
</dbReference>
<evidence type="ECO:0000313" key="21">
    <source>
        <dbReference type="Proteomes" id="UP000436858"/>
    </source>
</evidence>
<proteinExistence type="predicted"/>
<dbReference type="Pfam" id="PF00903">
    <property type="entry name" value="Glyoxalase"/>
    <property type="match status" value="1"/>
</dbReference>
<dbReference type="Proteomes" id="UP001217776">
    <property type="component" value="Unassembled WGS sequence"/>
</dbReference>
<dbReference type="PATRIC" id="fig|818.23.peg.1132"/>
<evidence type="ECO:0000313" key="26">
    <source>
        <dbReference type="Proteomes" id="UP001156218"/>
    </source>
</evidence>
<dbReference type="Proteomes" id="UP000095541">
    <property type="component" value="Unassembled WGS sequence"/>
</dbReference>
<sequence>MKKFIAFFEIPTVDFHRAVDFYETVFGVQLPVFECEEEKMACFTEEGETVGAIFHAPDYLPSEKGVIISFNCEDIDQTLEKVLRKGGKIMMPKTKIEVEGRGWFALFADSEGNRVGLYADK</sequence>
<dbReference type="Proteomes" id="UP000782901">
    <property type="component" value="Unassembled WGS sequence"/>
</dbReference>
<dbReference type="Proteomes" id="UP000460317">
    <property type="component" value="Unassembled WGS sequence"/>
</dbReference>
<evidence type="ECO:0000313" key="12">
    <source>
        <dbReference type="EMBL" id="MDC2236081.1"/>
    </source>
</evidence>
<reference evidence="2 25" key="4">
    <citation type="submission" date="2020-02" db="EMBL/GenBank/DDBJ databases">
        <title>Whole-genome sequencing and comparative analysis of the genomes of Bacteroides thetaiotaomicron and Escherichia coli isolated from a healthy resident in Vietnam.</title>
        <authorList>
            <person name="Mohsin M."/>
            <person name="Tanaka K."/>
            <person name="Kawahara R."/>
            <person name="Kondo S."/>
            <person name="Noguchi H."/>
            <person name="Motooka D."/>
            <person name="Nakamura S."/>
            <person name="Khong D.T."/>
            <person name="Nguyen T.N."/>
            <person name="Tran H.T."/>
            <person name="Yamamoto Y."/>
        </authorList>
    </citation>
    <scope>NUCLEOTIDE SEQUENCE [LARGE SCALE GENOMIC DNA]</scope>
    <source>
        <strain evidence="2 25">F9-2</strain>
    </source>
</reference>
<accession>A0A0P0FKG4</accession>
<dbReference type="InterPro" id="IPR037523">
    <property type="entry name" value="VOC_core"/>
</dbReference>
<dbReference type="PANTHER" id="PTHR33993">
    <property type="entry name" value="GLYOXALASE-RELATED"/>
    <property type="match status" value="1"/>
</dbReference>
<dbReference type="InterPro" id="IPR052164">
    <property type="entry name" value="Anthracycline_SecMetBiosynth"/>
</dbReference>
<evidence type="ECO:0000313" key="7">
    <source>
        <dbReference type="EMBL" id="KAB4452446.1"/>
    </source>
</evidence>
<dbReference type="EMBL" id="CZBI01000004">
    <property type="protein sequence ID" value="CUQ27796.1"/>
    <property type="molecule type" value="Genomic_DNA"/>
</dbReference>
<organism evidence="5 22">
    <name type="scientific">Bacteroides thetaiotaomicron</name>
    <dbReference type="NCBI Taxonomy" id="818"/>
    <lineage>
        <taxon>Bacteria</taxon>
        <taxon>Pseudomonadati</taxon>
        <taxon>Bacteroidota</taxon>
        <taxon>Bacteroidia</taxon>
        <taxon>Bacteroidales</taxon>
        <taxon>Bacteroidaceae</taxon>
        <taxon>Bacteroides</taxon>
    </lineage>
</organism>
<dbReference type="CDD" id="cd07247">
    <property type="entry name" value="SgaA_N_like"/>
    <property type="match status" value="1"/>
</dbReference>
<dbReference type="EMBL" id="WCRW01000017">
    <property type="protein sequence ID" value="KAB4452446.1"/>
    <property type="molecule type" value="Genomic_DNA"/>
</dbReference>
<gene>
    <name evidence="2" type="ORF">BatF92_32570</name>
    <name evidence="13" type="ORF">DW780_10435</name>
    <name evidence="3" type="ORF">ERS852511_00716</name>
    <name evidence="4" type="ORF">ERS852557_03335</name>
    <name evidence="9" type="ORF">GAN59_05200</name>
    <name evidence="7" type="ORF">GAN75_20550</name>
    <name evidence="8" type="ORF">GAN91_26200</name>
    <name evidence="6" type="ORF">GAN93_18615</name>
    <name evidence="5" type="ORF">GAO51_16645</name>
    <name evidence="11" type="ORF">K0H07_03475</name>
    <name evidence="10" type="ORF">KHY35_19160</name>
    <name evidence="15" type="ORF">KQP59_23545</name>
    <name evidence="14" type="ORF">KQP68_04705</name>
    <name evidence="16" type="ORF">KQP74_22370</name>
    <name evidence="12" type="ORF">PO127_10020</name>
</gene>
<dbReference type="EMBL" id="WCSB01000020">
    <property type="protein sequence ID" value="KAB4449629.1"/>
    <property type="molecule type" value="Genomic_DNA"/>
</dbReference>
<evidence type="ECO:0000313" key="17">
    <source>
        <dbReference type="Proteomes" id="UP000095541"/>
    </source>
</evidence>
<feature type="domain" description="VOC" evidence="1">
    <location>
        <begin position="4"/>
        <end position="120"/>
    </location>
</feature>
<evidence type="ECO:0000313" key="22">
    <source>
        <dbReference type="Proteomes" id="UP000440614"/>
    </source>
</evidence>
<evidence type="ECO:0000313" key="24">
    <source>
        <dbReference type="Proteomes" id="UP000488521"/>
    </source>
</evidence>
<dbReference type="Proteomes" id="UP000440614">
    <property type="component" value="Unassembled WGS sequence"/>
</dbReference>
<dbReference type="PANTHER" id="PTHR33993:SF2">
    <property type="entry name" value="VOC DOMAIN-CONTAINING PROTEIN"/>
    <property type="match status" value="1"/>
</dbReference>
<reference evidence="17 18" key="1">
    <citation type="submission" date="2015-09" db="EMBL/GenBank/DDBJ databases">
        <authorList>
            <consortium name="Pathogen Informatics"/>
        </authorList>
    </citation>
    <scope>NUCLEOTIDE SEQUENCE [LARGE SCALE GENOMIC DNA]</scope>
    <source>
        <strain evidence="3 18">2789STDY5834899</strain>
        <strain evidence="4 17">2789STDY5834945</strain>
    </source>
</reference>
<dbReference type="InterPro" id="IPR029068">
    <property type="entry name" value="Glyas_Bleomycin-R_OHBP_Dase"/>
</dbReference>
<reference evidence="13 19" key="2">
    <citation type="submission" date="2018-08" db="EMBL/GenBank/DDBJ databases">
        <title>A genome reference for cultivated species of the human gut microbiota.</title>
        <authorList>
            <person name="Zou Y."/>
            <person name="Xue W."/>
            <person name="Luo G."/>
        </authorList>
    </citation>
    <scope>NUCLEOTIDE SEQUENCE [LARGE SCALE GENOMIC DNA]</scope>
    <source>
        <strain evidence="13 19">AM30-26</strain>
    </source>
</reference>
<evidence type="ECO:0000313" key="23">
    <source>
        <dbReference type="Proteomes" id="UP000460317"/>
    </source>
</evidence>
<evidence type="ECO:0000313" key="13">
    <source>
        <dbReference type="EMBL" id="RHD88588.1"/>
    </source>
</evidence>
<dbReference type="EMBL" id="CP083680">
    <property type="protein sequence ID" value="UYU67586.1"/>
    <property type="molecule type" value="Genomic_DNA"/>
</dbReference>
<evidence type="ECO:0000313" key="16">
    <source>
        <dbReference type="EMBL" id="UYU90633.1"/>
    </source>
</evidence>
<evidence type="ECO:0000313" key="5">
    <source>
        <dbReference type="EMBL" id="KAB4309911.1"/>
    </source>
</evidence>
<dbReference type="InterPro" id="IPR004360">
    <property type="entry name" value="Glyas_Fos-R_dOase_dom"/>
</dbReference>
<evidence type="ECO:0000313" key="14">
    <source>
        <dbReference type="EMBL" id="UYU67586.1"/>
    </source>
</evidence>
<dbReference type="EMBL" id="CP083681">
    <property type="protein sequence ID" value="UYU71200.1"/>
    <property type="molecule type" value="Genomic_DNA"/>
</dbReference>
<evidence type="ECO:0000313" key="2">
    <source>
        <dbReference type="EMBL" id="BCA51315.1"/>
    </source>
</evidence>
<dbReference type="Proteomes" id="UP001156216">
    <property type="component" value="Chromosome"/>
</dbReference>
<dbReference type="GO" id="GO:0016829">
    <property type="term" value="F:lyase activity"/>
    <property type="evidence" value="ECO:0007669"/>
    <property type="project" value="UniProtKB-KW"/>
</dbReference>
<evidence type="ECO:0000259" key="1">
    <source>
        <dbReference type="PROSITE" id="PS51819"/>
    </source>
</evidence>
<dbReference type="PROSITE" id="PS51819">
    <property type="entry name" value="VOC"/>
    <property type="match status" value="1"/>
</dbReference>
<dbReference type="Proteomes" id="UP000095576">
    <property type="component" value="Unassembled WGS sequence"/>
</dbReference>
<evidence type="ECO:0000313" key="4">
    <source>
        <dbReference type="EMBL" id="CUQ27796.1"/>
    </source>
</evidence>
<dbReference type="Proteomes" id="UP001162960">
    <property type="component" value="Chromosome"/>
</dbReference>
<dbReference type="Proteomes" id="UP000436858">
    <property type="component" value="Unassembled WGS sequence"/>
</dbReference>
<evidence type="ECO:0000313" key="20">
    <source>
        <dbReference type="Proteomes" id="UP000436825"/>
    </source>
</evidence>
<evidence type="ECO:0000313" key="8">
    <source>
        <dbReference type="EMBL" id="KAB4470582.1"/>
    </source>
</evidence>
<dbReference type="EMBL" id="CP083685">
    <property type="protein sequence ID" value="UYU90633.1"/>
    <property type="molecule type" value="Genomic_DNA"/>
</dbReference>
<dbReference type="Proteomes" id="UP000500882">
    <property type="component" value="Chromosome"/>
</dbReference>
<dbReference type="Proteomes" id="UP001200544">
    <property type="component" value="Unassembled WGS sequence"/>
</dbReference>
<evidence type="ECO:0000313" key="11">
    <source>
        <dbReference type="EMBL" id="MCE9236217.1"/>
    </source>
</evidence>
<dbReference type="EMBL" id="WCRY01000047">
    <property type="protein sequence ID" value="KAB4470582.1"/>
    <property type="molecule type" value="Genomic_DNA"/>
</dbReference>
<reference evidence="11" key="7">
    <citation type="submission" date="2021-07" db="EMBL/GenBank/DDBJ databases">
        <title>Comparative genomics of Bacteroides fragilis group isolates reveals species-dependent resistance mechanisms and validates clinical tools for resistance prediction.</title>
        <authorList>
            <person name="Wallace M.J."/>
            <person name="Jean S."/>
            <person name="Wallace M.A."/>
            <person name="Carey-Ann B.D."/>
            <person name="Dantas G."/>
        </authorList>
    </citation>
    <scope>NUCLEOTIDE SEQUENCE</scope>
    <source>
        <strain evidence="11">BJH_160</strain>
    </source>
</reference>
<evidence type="ECO:0000313" key="3">
    <source>
        <dbReference type="EMBL" id="CUO97648.1"/>
    </source>
</evidence>
<dbReference type="Proteomes" id="UP000436825">
    <property type="component" value="Unassembled WGS sequence"/>
</dbReference>
<evidence type="ECO:0000313" key="18">
    <source>
        <dbReference type="Proteomes" id="UP000095576"/>
    </source>
</evidence>
<evidence type="ECO:0000313" key="6">
    <source>
        <dbReference type="EMBL" id="KAB4449629.1"/>
    </source>
</evidence>
<dbReference type="OMA" id="IAFFEIP"/>
<reference evidence="12" key="8">
    <citation type="submission" date="2022-10" db="EMBL/GenBank/DDBJ databases">
        <title>Human gut microbiome strain richness.</title>
        <authorList>
            <person name="Chen-Liaw A."/>
        </authorList>
    </citation>
    <scope>NUCLEOTIDE SEQUENCE</scope>
    <source>
        <strain evidence="12">1001283st1_A3_1001283B150304_161114</strain>
    </source>
</reference>
<dbReference type="EMBL" id="JAHYQA010000002">
    <property type="protein sequence ID" value="MCE9236217.1"/>
    <property type="molecule type" value="Genomic_DNA"/>
</dbReference>
<dbReference type="AlphaFoldDB" id="A0A0P0FKG4"/>
<evidence type="ECO:0000313" key="9">
    <source>
        <dbReference type="EMBL" id="KAB4476586.1"/>
    </source>
</evidence>
<evidence type="ECO:0000313" key="19">
    <source>
        <dbReference type="Proteomes" id="UP000284785"/>
    </source>
</evidence>
<evidence type="ECO:0000313" key="10">
    <source>
        <dbReference type="EMBL" id="MBS5412797.1"/>
    </source>
</evidence>
<dbReference type="EMBL" id="JAQNVG010000013">
    <property type="protein sequence ID" value="MDC2236081.1"/>
    <property type="molecule type" value="Genomic_DNA"/>
</dbReference>
<keyword evidence="3" id="KW-0456">Lyase</keyword>
<evidence type="ECO:0000313" key="25">
    <source>
        <dbReference type="Proteomes" id="UP000500882"/>
    </source>
</evidence>
<dbReference type="RefSeq" id="WP_011108047.1">
    <property type="nucleotide sequence ID" value="NZ_AP022660.1"/>
</dbReference>
<dbReference type="Proteomes" id="UP000284785">
    <property type="component" value="Unassembled WGS sequence"/>
</dbReference>
<dbReference type="KEGG" id="btho:Btheta7330_01107"/>
<dbReference type="SUPFAM" id="SSF54593">
    <property type="entry name" value="Glyoxalase/Bleomycin resistance protein/Dihydroxybiphenyl dioxygenase"/>
    <property type="match status" value="1"/>
</dbReference>
<dbReference type="GeneID" id="60927893"/>
<name>A0A0P0FKG4_BACT4</name>
<dbReference type="Gene3D" id="3.10.180.10">
    <property type="entry name" value="2,3-Dihydroxybiphenyl 1,2-Dioxygenase, domain 1"/>
    <property type="match status" value="1"/>
</dbReference>
<protein>
    <submittedName>
        <fullName evidence="2">Glyoxalase</fullName>
    </submittedName>
    <submittedName>
        <fullName evidence="3">Predicted enzyme related to lactoylglutathione lyase</fullName>
    </submittedName>
    <submittedName>
        <fullName evidence="5">VOC family protein</fullName>
    </submittedName>
</protein>